<evidence type="ECO:0000313" key="1">
    <source>
        <dbReference type="EMBL" id="GME28513.1"/>
    </source>
</evidence>
<organism evidence="1 2">
    <name type="scientific">Neofusicoccum parvum</name>
    <dbReference type="NCBI Taxonomy" id="310453"/>
    <lineage>
        <taxon>Eukaryota</taxon>
        <taxon>Fungi</taxon>
        <taxon>Dikarya</taxon>
        <taxon>Ascomycota</taxon>
        <taxon>Pezizomycotina</taxon>
        <taxon>Dothideomycetes</taxon>
        <taxon>Dothideomycetes incertae sedis</taxon>
        <taxon>Botryosphaeriales</taxon>
        <taxon>Botryosphaeriaceae</taxon>
        <taxon>Neofusicoccum</taxon>
    </lineage>
</organism>
<comment type="caution">
    <text evidence="1">The sequence shown here is derived from an EMBL/GenBank/DDBJ whole genome shotgun (WGS) entry which is preliminary data.</text>
</comment>
<name>A0ACB5S6Z4_9PEZI</name>
<evidence type="ECO:0000313" key="2">
    <source>
        <dbReference type="Proteomes" id="UP001165186"/>
    </source>
</evidence>
<gene>
    <name evidence="1" type="primary">g8401</name>
    <name evidence="1" type="ORF">NpPPO83_00008401</name>
</gene>
<keyword evidence="2" id="KW-1185">Reference proteome</keyword>
<accession>A0ACB5S6Z4</accession>
<dbReference type="Proteomes" id="UP001165186">
    <property type="component" value="Unassembled WGS sequence"/>
</dbReference>
<dbReference type="EMBL" id="BSXG01000049">
    <property type="protein sequence ID" value="GME28513.1"/>
    <property type="molecule type" value="Genomic_DNA"/>
</dbReference>
<sequence>MAFPLTLSDILALTALATHISTALLSAPHQLRAARHKIDALVLEIEQAHDLVAHKATLLANQPAEAARLQRFLAIFDGALRDCGGILERYGGGGKKMGGVGKVKWVVADEKRFEEILATLEFVVTRFDSFLARMDGGLERPGRVEVEQEEEEEDEGAGKKDKAAGGGGGAKGKPAAAYAQAVQRRKKEGGGPPAGHARVPGTRLECYTLLRATGVMGGKLTCEREQRGQWKLREMAQDFVRAAHGGIDGRDERVAWLLRARAEDERDPRYRWLFLAARLEKKGTVGFVAAEEVMVIVKREMTPAAKRESPCHQGSACYRPDCPYKHPSPCCNGGRCRWPTCRYKHRPACRTVWDCRTPGCEFSHLTLCRRGTRCDVSGCKYVHRDRGHCRNGIECKTSGCVYTHIKIQCRYKPCRTPNCSFNHLPGQVQMPDK</sequence>
<proteinExistence type="predicted"/>
<protein>
    <submittedName>
        <fullName evidence="1">Uncharacterized protein</fullName>
    </submittedName>
</protein>
<reference evidence="1" key="1">
    <citation type="submission" date="2024-09" db="EMBL/GenBank/DDBJ databases">
        <title>Draft Genome Sequences of Neofusicoccum parvum.</title>
        <authorList>
            <person name="Ashida A."/>
            <person name="Camagna M."/>
            <person name="Tanaka A."/>
            <person name="Takemoto D."/>
        </authorList>
    </citation>
    <scope>NUCLEOTIDE SEQUENCE</scope>
    <source>
        <strain evidence="1">PPO83</strain>
    </source>
</reference>